<dbReference type="EMBL" id="GBRH01279721">
    <property type="protein sequence ID" value="JAD18174.1"/>
    <property type="molecule type" value="Transcribed_RNA"/>
</dbReference>
<organism evidence="1">
    <name type="scientific">Arundo donax</name>
    <name type="common">Giant reed</name>
    <name type="synonym">Donax arundinaceus</name>
    <dbReference type="NCBI Taxonomy" id="35708"/>
    <lineage>
        <taxon>Eukaryota</taxon>
        <taxon>Viridiplantae</taxon>
        <taxon>Streptophyta</taxon>
        <taxon>Embryophyta</taxon>
        <taxon>Tracheophyta</taxon>
        <taxon>Spermatophyta</taxon>
        <taxon>Magnoliopsida</taxon>
        <taxon>Liliopsida</taxon>
        <taxon>Poales</taxon>
        <taxon>Poaceae</taxon>
        <taxon>PACMAD clade</taxon>
        <taxon>Arundinoideae</taxon>
        <taxon>Arundineae</taxon>
        <taxon>Arundo</taxon>
    </lineage>
</organism>
<protein>
    <submittedName>
        <fullName evidence="1">Uncharacterized protein</fullName>
    </submittedName>
</protein>
<sequence length="142" mass="14362">MAMGLGLGRAGVGSLGTTTVSTPFSTPALIPSTRTFSGSATARANSGFPRSATCHTTPSSSFSFPAGGAPLTVSTLPSSTCTLTSSLPSPGTLIRSTCEVGVSTQSMAAPAAEDQSTANGRLWRRRRKGLPKKKSAIGASWI</sequence>
<reference evidence="1" key="1">
    <citation type="submission" date="2014-09" db="EMBL/GenBank/DDBJ databases">
        <authorList>
            <person name="Magalhaes I.L.F."/>
            <person name="Oliveira U."/>
            <person name="Santos F.R."/>
            <person name="Vidigal T.H.D.A."/>
            <person name="Brescovit A.D."/>
            <person name="Santos A.J."/>
        </authorList>
    </citation>
    <scope>NUCLEOTIDE SEQUENCE</scope>
    <source>
        <tissue evidence="1">Shoot tissue taken approximately 20 cm above the soil surface</tissue>
    </source>
</reference>
<evidence type="ECO:0000313" key="1">
    <source>
        <dbReference type="EMBL" id="JAD18174.1"/>
    </source>
</evidence>
<proteinExistence type="predicted"/>
<accession>A0A0A8XW28</accession>
<dbReference type="AlphaFoldDB" id="A0A0A8XW28"/>
<reference evidence="1" key="2">
    <citation type="journal article" date="2015" name="Data Brief">
        <title>Shoot transcriptome of the giant reed, Arundo donax.</title>
        <authorList>
            <person name="Barrero R.A."/>
            <person name="Guerrero F.D."/>
            <person name="Moolhuijzen P."/>
            <person name="Goolsby J.A."/>
            <person name="Tidwell J."/>
            <person name="Bellgard S.E."/>
            <person name="Bellgard M.I."/>
        </authorList>
    </citation>
    <scope>NUCLEOTIDE SEQUENCE</scope>
    <source>
        <tissue evidence="1">Shoot tissue taken approximately 20 cm above the soil surface</tissue>
    </source>
</reference>
<name>A0A0A8XW28_ARUDO</name>